<evidence type="ECO:0000259" key="2">
    <source>
        <dbReference type="Pfam" id="PF01210"/>
    </source>
</evidence>
<dbReference type="SUPFAM" id="SSF48179">
    <property type="entry name" value="6-phosphogluconate dehydrogenase C-terminal domain-like"/>
    <property type="match status" value="1"/>
</dbReference>
<dbReference type="Gene3D" id="3.40.50.720">
    <property type="entry name" value="NAD(P)-binding Rossmann-like Domain"/>
    <property type="match status" value="1"/>
</dbReference>
<dbReference type="Pfam" id="PF01210">
    <property type="entry name" value="NAD_Gly3P_dh_N"/>
    <property type="match status" value="1"/>
</dbReference>
<dbReference type="InterPro" id="IPR011128">
    <property type="entry name" value="G3P_DH_NAD-dep_N"/>
</dbReference>
<dbReference type="GO" id="GO:0016616">
    <property type="term" value="F:oxidoreductase activity, acting on the CH-OH group of donors, NAD or NADP as acceptor"/>
    <property type="evidence" value="ECO:0007669"/>
    <property type="project" value="InterPro"/>
</dbReference>
<dbReference type="InterPro" id="IPR051729">
    <property type="entry name" value="Opine/Lysopine_DH"/>
</dbReference>
<dbReference type="Gene3D" id="1.10.1040.10">
    <property type="entry name" value="N-(1-d-carboxylethyl)-l-norvaline Dehydrogenase, domain 2"/>
    <property type="match status" value="1"/>
</dbReference>
<accession>G7V8A2</accession>
<dbReference type="STRING" id="580340.Tlie_1711"/>
<reference evidence="4 5" key="2">
    <citation type="journal article" date="2012" name="Stand. Genomic Sci.">
        <title>Genome sequence of the moderately thermophilic, amino-acid-degrading and sulfur-reducing bacterium Thermovirga lienii type strain (Cas60314(T)).</title>
        <authorList>
            <person name="Goker M."/>
            <person name="Saunders E."/>
            <person name="Lapidus A."/>
            <person name="Nolan M."/>
            <person name="Lucas S."/>
            <person name="Hammon N."/>
            <person name="Deshpande S."/>
            <person name="Cheng J.F."/>
            <person name="Han C."/>
            <person name="Tapia R."/>
            <person name="Goodwin L.A."/>
            <person name="Pitluck S."/>
            <person name="Liolios K."/>
            <person name="Mavromatis K."/>
            <person name="Pagani I."/>
            <person name="Ivanova N."/>
            <person name="Mikhailova N."/>
            <person name="Pati A."/>
            <person name="Chen A."/>
            <person name="Palaniappan K."/>
            <person name="Land M."/>
            <person name="Chang Y.J."/>
            <person name="Jeffries C.D."/>
            <person name="Brambilla E.M."/>
            <person name="Rohde M."/>
            <person name="Spring S."/>
            <person name="Detter J.C."/>
            <person name="Woyke T."/>
            <person name="Bristow J."/>
            <person name="Eisen J.A."/>
            <person name="Markowitz V."/>
            <person name="Hugenholtz P."/>
            <person name="Kyrpides N.C."/>
            <person name="Klenk H.P."/>
        </authorList>
    </citation>
    <scope>NUCLEOTIDE SEQUENCE [LARGE SCALE GENOMIC DNA]</scope>
    <source>
        <strain evidence="5">ATCC BAA-1197 / DSM 17291 / Cas60314</strain>
    </source>
</reference>
<feature type="domain" description="Opine dehydrogenase" evidence="3">
    <location>
        <begin position="184"/>
        <end position="330"/>
    </location>
</feature>
<dbReference type="AlphaFoldDB" id="G7V8A2"/>
<dbReference type="GO" id="GO:0051287">
    <property type="term" value="F:NAD binding"/>
    <property type="evidence" value="ECO:0007669"/>
    <property type="project" value="InterPro"/>
</dbReference>
<evidence type="ECO:0000313" key="5">
    <source>
        <dbReference type="Proteomes" id="UP000005868"/>
    </source>
</evidence>
<dbReference type="EMBL" id="CP003096">
    <property type="protein sequence ID" value="AER67433.1"/>
    <property type="molecule type" value="Genomic_DNA"/>
</dbReference>
<dbReference type="InterPro" id="IPR008927">
    <property type="entry name" value="6-PGluconate_DH-like_C_sf"/>
</dbReference>
<gene>
    <name evidence="4" type="ordered locus">Tlie_1711</name>
</gene>
<organism evidence="4 5">
    <name type="scientific">Thermovirga lienii (strain ATCC BAA-1197 / DSM 17291 / Cas60314)</name>
    <dbReference type="NCBI Taxonomy" id="580340"/>
    <lineage>
        <taxon>Bacteria</taxon>
        <taxon>Thermotogati</taxon>
        <taxon>Synergistota</taxon>
        <taxon>Synergistia</taxon>
        <taxon>Synergistales</taxon>
        <taxon>Thermovirgaceae</taxon>
        <taxon>Thermovirga</taxon>
    </lineage>
</organism>
<dbReference type="OrthoDB" id="1073746at2"/>
<keyword evidence="1" id="KW-0560">Oxidoreductase</keyword>
<sequence>MTNVTVVAAGNGGAAIAAWLSLKGCKVKIYDKFESQLAEIKKTGGILLRGHYLSGFAPITKATTNIEEALEDSELIMVVTPAFAHAEIARLCAPYLIHDQIVVLNPGRTGGAIEFNKTVKEINPEASFTVAEAQSLIFACRITGPAEVTIYEVKRKMAVAAMPASETQRVVSKLNPYFPQFTAAKNVLETSLANIGAIFHPAPTILNIARIEAKKTFEYYREGISPCVAEVLEELDKERLELAKRIGINIPDAKSWLQDVYGIPIAPSESLYEAIQKQKAYRGILAPKDPFARYITEDVPMSLVPLSELSKAFDVKTPVMDSIICIANALHKCDYRSIGRNLKTLGLEGKTKEQIIDLVS</sequence>
<dbReference type="InterPro" id="IPR003421">
    <property type="entry name" value="Opine_DH"/>
</dbReference>
<dbReference type="eggNOG" id="COG0240">
    <property type="taxonomic scope" value="Bacteria"/>
</dbReference>
<dbReference type="InterPro" id="IPR013328">
    <property type="entry name" value="6PGD_dom2"/>
</dbReference>
<evidence type="ECO:0000256" key="1">
    <source>
        <dbReference type="ARBA" id="ARBA00023002"/>
    </source>
</evidence>
<dbReference type="Pfam" id="PF02317">
    <property type="entry name" value="Octopine_DH"/>
    <property type="match status" value="1"/>
</dbReference>
<evidence type="ECO:0000313" key="4">
    <source>
        <dbReference type="EMBL" id="AER67433.1"/>
    </source>
</evidence>
<name>G7V8A2_THELD</name>
<feature type="domain" description="Glycerol-3-phosphate dehydrogenase NAD-dependent N-terminal" evidence="2">
    <location>
        <begin position="4"/>
        <end position="103"/>
    </location>
</feature>
<dbReference type="HOGENOM" id="CLU_056511_2_0_0"/>
<reference evidence="5" key="1">
    <citation type="submission" date="2011-10" db="EMBL/GenBank/DDBJ databases">
        <title>The complete genome of chromosome of Thermovirga lienii DSM 17291.</title>
        <authorList>
            <consortium name="US DOE Joint Genome Institute (JGI-PGF)"/>
            <person name="Lucas S."/>
            <person name="Copeland A."/>
            <person name="Lapidus A."/>
            <person name="Glavina del Rio T."/>
            <person name="Dalin E."/>
            <person name="Tice H."/>
            <person name="Bruce D."/>
            <person name="Goodwin L."/>
            <person name="Pitluck S."/>
            <person name="Peters L."/>
            <person name="Mikhailova N."/>
            <person name="Saunders E."/>
            <person name="Kyrpides N."/>
            <person name="Mavromatis K."/>
            <person name="Ivanova N."/>
            <person name="Last F.I."/>
            <person name="Brettin T."/>
            <person name="Detter J.C."/>
            <person name="Han C."/>
            <person name="Larimer F."/>
            <person name="Land M."/>
            <person name="Hauser L."/>
            <person name="Markowitz V."/>
            <person name="Cheng J.-F."/>
            <person name="Hugenholtz P."/>
            <person name="Woyke T."/>
            <person name="Wu D."/>
            <person name="Spring S."/>
            <person name="Schroeder M."/>
            <person name="Brambilla E.-M."/>
            <person name="Klenk H.-P."/>
            <person name="Eisen J.A."/>
        </authorList>
    </citation>
    <scope>NUCLEOTIDE SEQUENCE [LARGE SCALE GENOMIC DNA]</scope>
    <source>
        <strain evidence="5">ATCC BAA-1197 / DSM 17291 / Cas60314</strain>
    </source>
</reference>
<evidence type="ECO:0000259" key="3">
    <source>
        <dbReference type="Pfam" id="PF02317"/>
    </source>
</evidence>
<dbReference type="PANTHER" id="PTHR38015">
    <property type="entry name" value="BLR6086 PROTEIN"/>
    <property type="match status" value="1"/>
</dbReference>
<dbReference type="Proteomes" id="UP000005868">
    <property type="component" value="Chromosome"/>
</dbReference>
<proteinExistence type="predicted"/>
<dbReference type="KEGG" id="tli:Tlie_1711"/>
<dbReference type="GO" id="GO:0046168">
    <property type="term" value="P:glycerol-3-phosphate catabolic process"/>
    <property type="evidence" value="ECO:0007669"/>
    <property type="project" value="InterPro"/>
</dbReference>
<protein>
    <submittedName>
        <fullName evidence="4">NAD/NADP octopine/nopaline dehydrogenase</fullName>
    </submittedName>
</protein>
<dbReference type="PANTHER" id="PTHR38015:SF1">
    <property type="entry name" value="OPINE DEHYDROGENASE DOMAIN-CONTAINING PROTEIN"/>
    <property type="match status" value="1"/>
</dbReference>
<dbReference type="SUPFAM" id="SSF51735">
    <property type="entry name" value="NAD(P)-binding Rossmann-fold domains"/>
    <property type="match status" value="1"/>
</dbReference>
<keyword evidence="5" id="KW-1185">Reference proteome</keyword>
<dbReference type="InterPro" id="IPR036291">
    <property type="entry name" value="NAD(P)-bd_dom_sf"/>
</dbReference>